<name>A0A7G8PUQ0_9FLAO</name>
<accession>A0A7G8PUQ0</accession>
<dbReference type="Proteomes" id="UP000515514">
    <property type="component" value="Chromosome"/>
</dbReference>
<dbReference type="EMBL" id="CP052909">
    <property type="protein sequence ID" value="QNJ98066.1"/>
    <property type="molecule type" value="Genomic_DNA"/>
</dbReference>
<dbReference type="RefSeq" id="WP_186987688.1">
    <property type="nucleotide sequence ID" value="NZ_CP052909.1"/>
</dbReference>
<dbReference type="AlphaFoldDB" id="A0A7G8PUQ0"/>
<keyword evidence="2" id="KW-1185">Reference proteome</keyword>
<gene>
    <name evidence="1" type="ORF">ALE3EI_1507</name>
</gene>
<protein>
    <submittedName>
        <fullName evidence="1">Uncharacterized protein</fullName>
    </submittedName>
</protein>
<reference evidence="1 2" key="1">
    <citation type="submission" date="2020-04" db="EMBL/GenBank/DDBJ databases">
        <title>Genome sequence of Altibacter aquimarinus strain ALE3EI.</title>
        <authorList>
            <person name="Oh H.-M."/>
            <person name="Jang D."/>
        </authorList>
    </citation>
    <scope>NUCLEOTIDE SEQUENCE [LARGE SCALE GENOMIC DNA]</scope>
    <source>
        <strain evidence="1 2">ALE3EI</strain>
    </source>
</reference>
<dbReference type="InterPro" id="IPR025737">
    <property type="entry name" value="FApF"/>
</dbReference>
<evidence type="ECO:0000313" key="1">
    <source>
        <dbReference type="EMBL" id="QNJ98066.1"/>
    </source>
</evidence>
<proteinExistence type="predicted"/>
<dbReference type="KEGG" id="alti:ALE3EI_1507"/>
<organism evidence="1 2">
    <name type="scientific">Constantimarinum furrinae</name>
    <dbReference type="NCBI Taxonomy" id="2562285"/>
    <lineage>
        <taxon>Bacteria</taxon>
        <taxon>Pseudomonadati</taxon>
        <taxon>Bacteroidota</taxon>
        <taxon>Flavobacteriia</taxon>
        <taxon>Flavobacteriales</taxon>
        <taxon>Flavobacteriaceae</taxon>
        <taxon>Altibacter/Constantimarinum group</taxon>
        <taxon>Constantimarinum</taxon>
    </lineage>
</organism>
<dbReference type="Pfam" id="PF13557">
    <property type="entry name" value="Phenol_MetA_deg"/>
    <property type="match status" value="1"/>
</dbReference>
<evidence type="ECO:0000313" key="2">
    <source>
        <dbReference type="Proteomes" id="UP000515514"/>
    </source>
</evidence>
<sequence>MSKYLLLTISILFLVQGFAQGRIDGFYKGQGAGSAVLGFGYEDSKKYYAGDMKLDLGRTVVYGSIFVDYGITQDLDASVSLPYIASDDNSDFQDMALWLKYRLFDQALSSGNLEFSVAGGFSTPVSDYELGGLNDIGQQATIIDLRGMVHYKINSGWFVTLQSGYSFKLEETPNSIPVTLKAGHAGSNWYYDLFYDYQHSFGGIDYRGTPRPQNFREFGVDFHKVGGTLYKPFSESFGGYFSLSYVLTGRNVFTGASYGLGLVYNFRKK</sequence>